<proteinExistence type="predicted"/>
<dbReference type="EMBL" id="JAUCMV010000002">
    <property type="protein sequence ID" value="KAK0418373.1"/>
    <property type="molecule type" value="Genomic_DNA"/>
</dbReference>
<dbReference type="Proteomes" id="UP001175271">
    <property type="component" value="Unassembled WGS sequence"/>
</dbReference>
<reference evidence="2" key="1">
    <citation type="submission" date="2023-06" db="EMBL/GenBank/DDBJ databases">
        <title>Genomic analysis of the entomopathogenic nematode Steinernema hermaphroditum.</title>
        <authorList>
            <person name="Schwarz E.M."/>
            <person name="Heppert J.K."/>
            <person name="Baniya A."/>
            <person name="Schwartz H.T."/>
            <person name="Tan C.-H."/>
            <person name="Antoshechkin I."/>
            <person name="Sternberg P.W."/>
            <person name="Goodrich-Blair H."/>
            <person name="Dillman A.R."/>
        </authorList>
    </citation>
    <scope>NUCLEOTIDE SEQUENCE</scope>
    <source>
        <strain evidence="2">PS9179</strain>
        <tissue evidence="2">Whole animal</tissue>
    </source>
</reference>
<gene>
    <name evidence="2" type="ORF">QR680_013529</name>
</gene>
<feature type="region of interest" description="Disordered" evidence="1">
    <location>
        <begin position="1"/>
        <end position="61"/>
    </location>
</feature>
<dbReference type="AlphaFoldDB" id="A0AA39I5T7"/>
<feature type="compositionally biased region" description="Polar residues" evidence="1">
    <location>
        <begin position="1"/>
        <end position="13"/>
    </location>
</feature>
<evidence type="ECO:0000313" key="2">
    <source>
        <dbReference type="EMBL" id="KAK0418373.1"/>
    </source>
</evidence>
<evidence type="ECO:0000256" key="1">
    <source>
        <dbReference type="SAM" id="MobiDB-lite"/>
    </source>
</evidence>
<organism evidence="2 3">
    <name type="scientific">Steinernema hermaphroditum</name>
    <dbReference type="NCBI Taxonomy" id="289476"/>
    <lineage>
        <taxon>Eukaryota</taxon>
        <taxon>Metazoa</taxon>
        <taxon>Ecdysozoa</taxon>
        <taxon>Nematoda</taxon>
        <taxon>Chromadorea</taxon>
        <taxon>Rhabditida</taxon>
        <taxon>Tylenchina</taxon>
        <taxon>Panagrolaimomorpha</taxon>
        <taxon>Strongyloidoidea</taxon>
        <taxon>Steinernematidae</taxon>
        <taxon>Steinernema</taxon>
    </lineage>
</organism>
<sequence>MATPSSAVNTYYNAETKRGHEQRHRCGSRCTAPPTVNIADKNVDRKNEGSVTADGPKQADNIDNTLRTVRPMRYFNEIVRVSA</sequence>
<keyword evidence="3" id="KW-1185">Reference proteome</keyword>
<evidence type="ECO:0000313" key="3">
    <source>
        <dbReference type="Proteomes" id="UP001175271"/>
    </source>
</evidence>
<accession>A0AA39I5T7</accession>
<comment type="caution">
    <text evidence="2">The sequence shown here is derived from an EMBL/GenBank/DDBJ whole genome shotgun (WGS) entry which is preliminary data.</text>
</comment>
<protein>
    <submittedName>
        <fullName evidence="2">Uncharacterized protein</fullName>
    </submittedName>
</protein>
<name>A0AA39I5T7_9BILA</name>